<gene>
    <name evidence="1" type="ORF">SAMN05192568_11136</name>
</gene>
<dbReference type="EMBL" id="FOTK01000113">
    <property type="protein sequence ID" value="SFN03100.1"/>
    <property type="molecule type" value="Genomic_DNA"/>
</dbReference>
<reference evidence="2" key="1">
    <citation type="submission" date="2016-10" db="EMBL/GenBank/DDBJ databases">
        <authorList>
            <person name="Varghese N."/>
            <person name="Submissions S."/>
        </authorList>
    </citation>
    <scope>NUCLEOTIDE SEQUENCE [LARGE SCALE GENOMIC DNA]</scope>
    <source>
        <strain evidence="2">BL36</strain>
    </source>
</reference>
<dbReference type="Proteomes" id="UP000199048">
    <property type="component" value="Unassembled WGS sequence"/>
</dbReference>
<sequence>YERRSDIYEAFTSLAASLVTLNQIRRFC</sequence>
<dbReference type="AlphaFoldDB" id="A0A1I4VPP0"/>
<name>A0A1I4VPP0_9HYPH</name>
<protein>
    <recommendedName>
        <fullName evidence="3">IS5/IS1182 family transposase</fullName>
    </recommendedName>
</protein>
<organism evidence="1 2">
    <name type="scientific">Methylobacterium pseudosasicola</name>
    <dbReference type="NCBI Taxonomy" id="582667"/>
    <lineage>
        <taxon>Bacteria</taxon>
        <taxon>Pseudomonadati</taxon>
        <taxon>Pseudomonadota</taxon>
        <taxon>Alphaproteobacteria</taxon>
        <taxon>Hyphomicrobiales</taxon>
        <taxon>Methylobacteriaceae</taxon>
        <taxon>Methylobacterium</taxon>
    </lineage>
</organism>
<proteinExistence type="predicted"/>
<keyword evidence="2" id="KW-1185">Reference proteome</keyword>
<evidence type="ECO:0000313" key="1">
    <source>
        <dbReference type="EMBL" id="SFN03100.1"/>
    </source>
</evidence>
<evidence type="ECO:0008006" key="3">
    <source>
        <dbReference type="Google" id="ProtNLM"/>
    </source>
</evidence>
<feature type="non-terminal residue" evidence="1">
    <location>
        <position position="1"/>
    </location>
</feature>
<accession>A0A1I4VPP0</accession>
<evidence type="ECO:0000313" key="2">
    <source>
        <dbReference type="Proteomes" id="UP000199048"/>
    </source>
</evidence>